<gene>
    <name evidence="2" type="ORF">BkAM31D_11615</name>
</gene>
<dbReference type="STRING" id="199441.BkAM31D_11615"/>
<keyword evidence="3" id="KW-1185">Reference proteome</keyword>
<feature type="transmembrane region" description="Helical" evidence="1">
    <location>
        <begin position="140"/>
        <end position="161"/>
    </location>
</feature>
<sequence>MWMQTWWLVKKEMINKAGSIFLTALFVMLVGVITATMLGQFIEGQRSNQFLLDLIFIGITPSFAALVMSGPYLTFQTIKTDPFTKVMGFYRSLAIPFRVLVLSRTVFMLFTLVAMSAVYYLTIFLRLQVSFIALFEVSNYLMFALFWFGYALALGGINSFIEYGTSGKMLYIFSFVMTISVVAFVLLFSLTFHVGFVELSIRLLEQYQWYAVCLSLVLGCLGFTLWYKLLYIRLGTRDYV</sequence>
<feature type="transmembrane region" description="Helical" evidence="1">
    <location>
        <begin position="95"/>
        <end position="120"/>
    </location>
</feature>
<name>A0A1X9MAD1_9BACI</name>
<protein>
    <recommendedName>
        <fullName evidence="4">ABC-2 family transporter protein</fullName>
    </recommendedName>
</protein>
<feature type="transmembrane region" description="Helical" evidence="1">
    <location>
        <begin position="54"/>
        <end position="75"/>
    </location>
</feature>
<evidence type="ECO:0000313" key="2">
    <source>
        <dbReference type="EMBL" id="ARK30419.1"/>
    </source>
</evidence>
<keyword evidence="1" id="KW-0812">Transmembrane</keyword>
<reference evidence="2 3" key="1">
    <citation type="submission" date="2017-04" db="EMBL/GenBank/DDBJ databases">
        <title>Bacillus krulwichiae AM31D Genome sequencing and assembly.</title>
        <authorList>
            <person name="Krulwich T.A."/>
            <person name="Anastor L."/>
            <person name="Ehrlich R."/>
            <person name="Ehrlich G.D."/>
            <person name="Janto B."/>
        </authorList>
    </citation>
    <scope>NUCLEOTIDE SEQUENCE [LARGE SCALE GENOMIC DNA]</scope>
    <source>
        <strain evidence="2 3">AM31D</strain>
    </source>
</reference>
<proteinExistence type="predicted"/>
<dbReference type="AlphaFoldDB" id="A0A1X9MAD1"/>
<dbReference type="EMBL" id="CP020814">
    <property type="protein sequence ID" value="ARK30419.1"/>
    <property type="molecule type" value="Genomic_DNA"/>
</dbReference>
<evidence type="ECO:0000313" key="3">
    <source>
        <dbReference type="Proteomes" id="UP000193006"/>
    </source>
</evidence>
<keyword evidence="1" id="KW-1133">Transmembrane helix</keyword>
<feature type="transmembrane region" description="Helical" evidence="1">
    <location>
        <begin position="20"/>
        <end position="42"/>
    </location>
</feature>
<evidence type="ECO:0008006" key="4">
    <source>
        <dbReference type="Google" id="ProtNLM"/>
    </source>
</evidence>
<organism evidence="2 3">
    <name type="scientific">Halalkalibacter krulwichiae</name>
    <dbReference type="NCBI Taxonomy" id="199441"/>
    <lineage>
        <taxon>Bacteria</taxon>
        <taxon>Bacillati</taxon>
        <taxon>Bacillota</taxon>
        <taxon>Bacilli</taxon>
        <taxon>Bacillales</taxon>
        <taxon>Bacillaceae</taxon>
        <taxon>Halalkalibacter</taxon>
    </lineage>
</organism>
<accession>A0A1X9MAD1</accession>
<evidence type="ECO:0000256" key="1">
    <source>
        <dbReference type="SAM" id="Phobius"/>
    </source>
</evidence>
<feature type="transmembrane region" description="Helical" evidence="1">
    <location>
        <begin position="207"/>
        <end position="227"/>
    </location>
</feature>
<dbReference type="Proteomes" id="UP000193006">
    <property type="component" value="Chromosome"/>
</dbReference>
<dbReference type="KEGG" id="bkw:BkAM31D_11615"/>
<dbReference type="RefSeq" id="WP_066151323.1">
    <property type="nucleotide sequence ID" value="NZ_CP020814.1"/>
</dbReference>
<feature type="transmembrane region" description="Helical" evidence="1">
    <location>
        <begin position="170"/>
        <end position="195"/>
    </location>
</feature>
<keyword evidence="1" id="KW-0472">Membrane</keyword>